<dbReference type="PaxDb" id="6945-B7QA92"/>
<dbReference type="EMBL" id="ABJB010207233">
    <property type="status" value="NOT_ANNOTATED_CDS"/>
    <property type="molecule type" value="Genomic_DNA"/>
</dbReference>
<reference evidence="1 3" key="1">
    <citation type="submission" date="2008-03" db="EMBL/GenBank/DDBJ databases">
        <title>Annotation of Ixodes scapularis.</title>
        <authorList>
            <consortium name="Ixodes scapularis Genome Project Consortium"/>
            <person name="Caler E."/>
            <person name="Hannick L.I."/>
            <person name="Bidwell S."/>
            <person name="Joardar V."/>
            <person name="Thiagarajan M."/>
            <person name="Amedeo P."/>
            <person name="Galinsky K.J."/>
            <person name="Schobel S."/>
            <person name="Inman J."/>
            <person name="Hostetler J."/>
            <person name="Miller J."/>
            <person name="Hammond M."/>
            <person name="Megy K."/>
            <person name="Lawson D."/>
            <person name="Kodira C."/>
            <person name="Sutton G."/>
            <person name="Meyer J."/>
            <person name="Hill C.A."/>
            <person name="Birren B."/>
            <person name="Nene V."/>
            <person name="Collins F."/>
            <person name="Alarcon-Chaidez F."/>
            <person name="Wikel S."/>
            <person name="Strausberg R."/>
        </authorList>
    </citation>
    <scope>NUCLEOTIDE SEQUENCE [LARGE SCALE GENOMIC DNA]</scope>
    <source>
        <strain evidence="3">Wikel</strain>
        <strain evidence="1">Wikel colony</strain>
    </source>
</reference>
<proteinExistence type="predicted"/>
<keyword evidence="3" id="KW-1185">Reference proteome</keyword>
<dbReference type="AlphaFoldDB" id="B7QA92"/>
<dbReference type="VEuPathDB" id="VectorBase:ISCI022084"/>
<dbReference type="VEuPathDB" id="VectorBase:ISCW022084"/>
<dbReference type="Proteomes" id="UP000001555">
    <property type="component" value="Unassembled WGS sequence"/>
</dbReference>
<name>B7QA92_IXOSC</name>
<organism>
    <name type="scientific">Ixodes scapularis</name>
    <name type="common">Black-legged tick</name>
    <name type="synonym">Deer tick</name>
    <dbReference type="NCBI Taxonomy" id="6945"/>
    <lineage>
        <taxon>Eukaryota</taxon>
        <taxon>Metazoa</taxon>
        <taxon>Ecdysozoa</taxon>
        <taxon>Arthropoda</taxon>
        <taxon>Chelicerata</taxon>
        <taxon>Arachnida</taxon>
        <taxon>Acari</taxon>
        <taxon>Parasitiformes</taxon>
        <taxon>Ixodida</taxon>
        <taxon>Ixodoidea</taxon>
        <taxon>Ixodidae</taxon>
        <taxon>Ixodinae</taxon>
        <taxon>Ixodes</taxon>
    </lineage>
</organism>
<protein>
    <submittedName>
        <fullName evidence="1 2">Uncharacterized protein</fullName>
    </submittedName>
</protein>
<dbReference type="EnsemblMetazoa" id="ISCW022084-RA">
    <property type="protein sequence ID" value="ISCW022084-PA"/>
    <property type="gene ID" value="ISCW022084"/>
</dbReference>
<accession>B7QA92</accession>
<evidence type="ECO:0000313" key="1">
    <source>
        <dbReference type="EMBL" id="EEC15764.1"/>
    </source>
</evidence>
<dbReference type="InParanoid" id="B7QA92"/>
<evidence type="ECO:0000313" key="2">
    <source>
        <dbReference type="EnsemblMetazoa" id="ISCW022084-PA"/>
    </source>
</evidence>
<gene>
    <name evidence="1" type="ORF">IscW_ISCW022084</name>
</gene>
<dbReference type="EMBL" id="DS892946">
    <property type="protein sequence ID" value="EEC15764.1"/>
    <property type="molecule type" value="Genomic_DNA"/>
</dbReference>
<evidence type="ECO:0000313" key="3">
    <source>
        <dbReference type="Proteomes" id="UP000001555"/>
    </source>
</evidence>
<dbReference type="HOGENOM" id="CLU_1867368_0_0_1"/>
<reference evidence="2" key="2">
    <citation type="submission" date="2020-05" db="UniProtKB">
        <authorList>
            <consortium name="EnsemblMetazoa"/>
        </authorList>
    </citation>
    <scope>IDENTIFICATION</scope>
    <source>
        <strain evidence="2">wikel</strain>
    </source>
</reference>
<sequence>MSVVTGLPKFIPIGKLRLTKAHEKVASTWKDTLHSRVIAYRDAAADDGPAEPLRSAAVVFPQPIPTSRKLPSSTASNKGEPEAIALPYETLLREHPVIRFCELWVFTGSQGVITECKKARNRSRKVKLINKLYSSLL</sequence>